<evidence type="ECO:0000313" key="3">
    <source>
        <dbReference type="Proteomes" id="UP000658514"/>
    </source>
</evidence>
<protein>
    <submittedName>
        <fullName evidence="2">Uncharacterized protein</fullName>
    </submittedName>
</protein>
<dbReference type="EMBL" id="JACJQH010000001">
    <property type="protein sequence ID" value="MBD2193915.1"/>
    <property type="molecule type" value="Genomic_DNA"/>
</dbReference>
<organism evidence="2 3">
    <name type="scientific">Calothrix parietina FACHB-288</name>
    <dbReference type="NCBI Taxonomy" id="2692896"/>
    <lineage>
        <taxon>Bacteria</taxon>
        <taxon>Bacillati</taxon>
        <taxon>Cyanobacteriota</taxon>
        <taxon>Cyanophyceae</taxon>
        <taxon>Nostocales</taxon>
        <taxon>Calotrichaceae</taxon>
        <taxon>Calothrix</taxon>
    </lineage>
</organism>
<dbReference type="RefSeq" id="WP_190538294.1">
    <property type="nucleotide sequence ID" value="NZ_CAWPNO010000001.1"/>
</dbReference>
<feature type="region of interest" description="Disordered" evidence="1">
    <location>
        <begin position="127"/>
        <end position="156"/>
    </location>
</feature>
<comment type="caution">
    <text evidence="2">The sequence shown here is derived from an EMBL/GenBank/DDBJ whole genome shotgun (WGS) entry which is preliminary data.</text>
</comment>
<accession>A0ABR8A381</accession>
<name>A0ABR8A381_9CYAN</name>
<sequence>MTVKGKLEPPPDTYLSPLLELRDYYARIVEEYERLYTQARSHLNHVEALLSNWSNLDNSNKIVKSDVTDETLARQAEEILSLNGIADADTDLLESTKAPSPDSELPDSPKLEPLQLSFAIANDQELESAQSESAQSESATTDSSESSVEAKEQSIKGQDFPMLPEYRDCINRIEAIKRVLQAYSGTVCHIDFIVRSLYGDLDPSIFKIVKGRVQSSLTQGKGSSWSAIPDEPGCYTLDLKLLNANHSHASTKTLSQKKKKPIILPKTKIVPMLRAYEGQFLIDAITSLLRQNSGKVFTVAEVIAGLYGELDADELREIKSKVLNELSRGYRTGRFSRVPEKVGLYTWDTNLMRERS</sequence>
<feature type="compositionally biased region" description="Low complexity" evidence="1">
    <location>
        <begin position="127"/>
        <end position="147"/>
    </location>
</feature>
<evidence type="ECO:0000256" key="1">
    <source>
        <dbReference type="SAM" id="MobiDB-lite"/>
    </source>
</evidence>
<dbReference type="Proteomes" id="UP000658514">
    <property type="component" value="Unassembled WGS sequence"/>
</dbReference>
<keyword evidence="3" id="KW-1185">Reference proteome</keyword>
<evidence type="ECO:0000313" key="2">
    <source>
        <dbReference type="EMBL" id="MBD2193915.1"/>
    </source>
</evidence>
<proteinExistence type="predicted"/>
<reference evidence="2 3" key="1">
    <citation type="journal article" date="2020" name="ISME J.">
        <title>Comparative genomics reveals insights into cyanobacterial evolution and habitat adaptation.</title>
        <authorList>
            <person name="Chen M.Y."/>
            <person name="Teng W.K."/>
            <person name="Zhao L."/>
            <person name="Hu C.X."/>
            <person name="Zhou Y.K."/>
            <person name="Han B.P."/>
            <person name="Song L.R."/>
            <person name="Shu W.S."/>
        </authorList>
    </citation>
    <scope>NUCLEOTIDE SEQUENCE [LARGE SCALE GENOMIC DNA]</scope>
    <source>
        <strain evidence="2 3">FACHB-288</strain>
    </source>
</reference>
<gene>
    <name evidence="2" type="ORF">H6G24_00205</name>
</gene>